<evidence type="ECO:0000256" key="1">
    <source>
        <dbReference type="ARBA" id="ARBA00009800"/>
    </source>
</evidence>
<dbReference type="PANTHER" id="PTHR14363">
    <property type="entry name" value="HEPARANASE-RELATED"/>
    <property type="match status" value="1"/>
</dbReference>
<dbReference type="InterPro" id="IPR005199">
    <property type="entry name" value="Glyco_hydro_79"/>
</dbReference>
<name>A0A830HDV9_9CHLO</name>
<protein>
    <recommendedName>
        <fullName evidence="5">Beta-glucuronidase C-terminal domain-containing protein</fullName>
    </recommendedName>
</protein>
<sequence length="1229" mass="130650">MMASFKSVACLSAVAAMAISSTTTANAQQRLKCATYSAVDPQKMEGRSVHSALKIDDEIEAEQMYVTMSASAKRLGAVKAILHAYSLSPETNEIVHNSATLFMRNGAGASKITDAIFDPREEVRMPKEESAEPFTGKWMPGQVVPFRAMKAGELPLAGLGGSKGVWMLELEDVLEVGNVDSRMSQLTIDDFKMTFCDKDGDAMPENPMAVSQIAPPPPVAPAPVPPVAPAPLTNFQVMSVPEEAQPADVEEASPSLGTPLEVVPPQPSVIDSVVQAAEQTVERAVEAITNANLTIPASGVIPGVSIPLAVEPSELSPDIAALVEENRVSPVNDNIVSRDGVRIRSGSLYDPAVGTAVGGVPAQRGGPLADFIAGFFPTEETVNAEGEVVPASGPLSGGVAAVRTFVEGLPTIPTMNITAPLDFSAMPEIPNPLNITLPEIRPLNLTALPNPLNLTLPTLPEIQPLNLTEVIRAATSTDTPGPFLTLPEFGALDLSALDLGALDLSALDLSALEFPNPLNITLPEIPRLNLTALGIPTIPGLAIRLPFAPRTDDEVDALAESLAAEAADVLSAESTEAGEEEEQAPAGLFAGFQMPEFRNPFAPRETEEEVAAEEEEVAADSAEAMPVEEQAAPTLRDRLLGAANPQARPLGLFARRPAAVNTAVDSEMETAMPAAEMETAMPAAATSTEATTTTSAASSMPAITYEEEPAIEESKSTVGGACVNLDWWPSSKCDYGRCPWKNAGVPFLDTKNKNLRAAVRSLARHQPLILRVGGSLADTIFYNTSKHVECGTYRLDNETRLGYDIKGACLQPDTWFALHSLCGADDTNCRIAFGLNGLVGRKLANPCEPNTNCHNLSPPPKCCTTWEGSWDKTNAVSLMRFSKMYGVKPFAFELGNEIAGPGGIEANNIEPQQYAADLANLFDAIRGVWSEDEDGVKADMMWPAVPLVVGYDTSFRADWTANMLAEAKRMGSTPHIFATHEYVLGAGADPKACAGKITPSNLDATAESYRQQAEVVRNVSTAQPWIGEAGGAYNSGAPGVTDAFMSSFWYLDNMATASLHGFGGWCRQTLVGGNYSLLASDDLFTPHPDFYAALLWRQLASSRVLHVTAKAHSDGVSNADVRVYAHCTLNAESDVTLLMINLRTSSVDVKIAFPSGDVSQFPRTVWTATALDGDEHAPHVQINGVPASGFAVPRGWDVLAGQATELPPRSWSFVVVHVVNVPACRRTAV</sequence>
<comment type="caution">
    <text evidence="3">The sequence shown here is derived from an EMBL/GenBank/DDBJ whole genome shotgun (WGS) entry which is preliminary data.</text>
</comment>
<accession>A0A830HDV9</accession>
<comment type="similarity">
    <text evidence="1">Belongs to the glycosyl hydrolase 79 family.</text>
</comment>
<dbReference type="Proteomes" id="UP000660262">
    <property type="component" value="Unassembled WGS sequence"/>
</dbReference>
<feature type="chain" id="PRO_5032589983" description="Beta-glucuronidase C-terminal domain-containing protein" evidence="2">
    <location>
        <begin position="25"/>
        <end position="1229"/>
    </location>
</feature>
<gene>
    <name evidence="3" type="ORF">PPROV_000399600</name>
</gene>
<evidence type="ECO:0000313" key="3">
    <source>
        <dbReference type="EMBL" id="GHP05244.1"/>
    </source>
</evidence>
<proteinExistence type="inferred from homology"/>
<dbReference type="AlphaFoldDB" id="A0A830HDV9"/>
<dbReference type="PANTHER" id="PTHR14363:SF17">
    <property type="entry name" value="HEPARANASE-LIKE PROTEIN 3"/>
    <property type="match status" value="1"/>
</dbReference>
<dbReference type="GO" id="GO:0016020">
    <property type="term" value="C:membrane"/>
    <property type="evidence" value="ECO:0007669"/>
    <property type="project" value="InterPro"/>
</dbReference>
<keyword evidence="4" id="KW-1185">Reference proteome</keyword>
<reference evidence="3" key="1">
    <citation type="submission" date="2020-10" db="EMBL/GenBank/DDBJ databases">
        <title>Unveiling of a novel bifunctional photoreceptor, Dualchrome1, isolated from a cosmopolitan green alga.</title>
        <authorList>
            <person name="Suzuki S."/>
            <person name="Kawachi M."/>
        </authorList>
    </citation>
    <scope>NUCLEOTIDE SEQUENCE</scope>
    <source>
        <strain evidence="3">NIES 2893</strain>
    </source>
</reference>
<evidence type="ECO:0000256" key="2">
    <source>
        <dbReference type="SAM" id="SignalP"/>
    </source>
</evidence>
<dbReference type="InterPro" id="IPR017853">
    <property type="entry name" value="GH"/>
</dbReference>
<organism evidence="3 4">
    <name type="scientific">Pycnococcus provasolii</name>
    <dbReference type="NCBI Taxonomy" id="41880"/>
    <lineage>
        <taxon>Eukaryota</taxon>
        <taxon>Viridiplantae</taxon>
        <taxon>Chlorophyta</taxon>
        <taxon>Pseudoscourfieldiophyceae</taxon>
        <taxon>Pseudoscourfieldiales</taxon>
        <taxon>Pycnococcaceae</taxon>
        <taxon>Pycnococcus</taxon>
    </lineage>
</organism>
<dbReference type="Pfam" id="PF03662">
    <property type="entry name" value="Glyco_hydro_79n"/>
    <property type="match status" value="1"/>
</dbReference>
<dbReference type="EMBL" id="BNJQ01000009">
    <property type="protein sequence ID" value="GHP05244.1"/>
    <property type="molecule type" value="Genomic_DNA"/>
</dbReference>
<dbReference type="Gene3D" id="3.20.20.80">
    <property type="entry name" value="Glycosidases"/>
    <property type="match status" value="1"/>
</dbReference>
<evidence type="ECO:0008006" key="5">
    <source>
        <dbReference type="Google" id="ProtNLM"/>
    </source>
</evidence>
<dbReference type="SUPFAM" id="SSF51445">
    <property type="entry name" value="(Trans)glycosidases"/>
    <property type="match status" value="1"/>
</dbReference>
<dbReference type="GO" id="GO:0004566">
    <property type="term" value="F:beta-glucuronidase activity"/>
    <property type="evidence" value="ECO:0007669"/>
    <property type="project" value="TreeGrafter"/>
</dbReference>
<dbReference type="OrthoDB" id="726732at2759"/>
<keyword evidence="2" id="KW-0732">Signal</keyword>
<evidence type="ECO:0000313" key="4">
    <source>
        <dbReference type="Proteomes" id="UP000660262"/>
    </source>
</evidence>
<feature type="signal peptide" evidence="2">
    <location>
        <begin position="1"/>
        <end position="24"/>
    </location>
</feature>